<dbReference type="NCBIfam" id="TIGR02772">
    <property type="entry name" value="Ku_bact"/>
    <property type="match status" value="1"/>
</dbReference>
<keyword evidence="1 5" id="KW-0227">DNA damage</keyword>
<protein>
    <recommendedName>
        <fullName evidence="5">Non-homologous end joining protein Ku</fullName>
    </recommendedName>
</protein>
<dbReference type="AlphaFoldDB" id="A0A845L8T0"/>
<dbReference type="Pfam" id="PF02735">
    <property type="entry name" value="Ku"/>
    <property type="match status" value="1"/>
</dbReference>
<dbReference type="HAMAP" id="MF_01875">
    <property type="entry name" value="Prokaryotic_Ku"/>
    <property type="match status" value="1"/>
</dbReference>
<feature type="region of interest" description="Disordered" evidence="6">
    <location>
        <begin position="253"/>
        <end position="274"/>
    </location>
</feature>
<dbReference type="GO" id="GO:0003690">
    <property type="term" value="F:double-stranded DNA binding"/>
    <property type="evidence" value="ECO:0007669"/>
    <property type="project" value="UniProtKB-UniRule"/>
</dbReference>
<gene>
    <name evidence="5" type="primary">ku</name>
    <name evidence="8" type="ORF">GTO91_17170</name>
</gene>
<evidence type="ECO:0000256" key="6">
    <source>
        <dbReference type="SAM" id="MobiDB-lite"/>
    </source>
</evidence>
<dbReference type="FunFam" id="2.40.290.10:FF:000004">
    <property type="entry name" value="Non-homologous end joining protein Ku"/>
    <property type="match status" value="1"/>
</dbReference>
<dbReference type="Gene3D" id="2.40.290.10">
    <property type="match status" value="1"/>
</dbReference>
<organism evidence="8 9">
    <name type="scientific">Heliomicrobium undosum</name>
    <dbReference type="NCBI Taxonomy" id="121734"/>
    <lineage>
        <taxon>Bacteria</taxon>
        <taxon>Bacillati</taxon>
        <taxon>Bacillota</taxon>
        <taxon>Clostridia</taxon>
        <taxon>Eubacteriales</taxon>
        <taxon>Heliobacteriaceae</taxon>
        <taxon>Heliomicrobium</taxon>
    </lineage>
</organism>
<comment type="similarity">
    <text evidence="5">Belongs to the prokaryotic Ku family.</text>
</comment>
<keyword evidence="3 5" id="KW-0233">DNA recombination</keyword>
<dbReference type="RefSeq" id="WP_161259940.1">
    <property type="nucleotide sequence ID" value="NZ_WXEY01000040.1"/>
</dbReference>
<evidence type="ECO:0000259" key="7">
    <source>
        <dbReference type="SMART" id="SM00559"/>
    </source>
</evidence>
<dbReference type="SMART" id="SM00559">
    <property type="entry name" value="Ku78"/>
    <property type="match status" value="1"/>
</dbReference>
<evidence type="ECO:0000313" key="9">
    <source>
        <dbReference type="Proteomes" id="UP000463470"/>
    </source>
</evidence>
<dbReference type="GO" id="GO:0006303">
    <property type="term" value="P:double-strand break repair via nonhomologous end joining"/>
    <property type="evidence" value="ECO:0007669"/>
    <property type="project" value="UniProtKB-UniRule"/>
</dbReference>
<dbReference type="PANTHER" id="PTHR41251">
    <property type="entry name" value="NON-HOMOLOGOUS END JOINING PROTEIN KU"/>
    <property type="match status" value="1"/>
</dbReference>
<dbReference type="PIRSF" id="PIRSF006493">
    <property type="entry name" value="Prok_Ku"/>
    <property type="match status" value="1"/>
</dbReference>
<dbReference type="InterPro" id="IPR009187">
    <property type="entry name" value="Prok_Ku"/>
</dbReference>
<dbReference type="OrthoDB" id="9795084at2"/>
<evidence type="ECO:0000256" key="5">
    <source>
        <dbReference type="HAMAP-Rule" id="MF_01875"/>
    </source>
</evidence>
<evidence type="ECO:0000256" key="3">
    <source>
        <dbReference type="ARBA" id="ARBA00023172"/>
    </source>
</evidence>
<dbReference type="InterPro" id="IPR016194">
    <property type="entry name" value="SPOC-like_C_dom_sf"/>
</dbReference>
<keyword evidence="9" id="KW-1185">Reference proteome</keyword>
<dbReference type="PANTHER" id="PTHR41251:SF1">
    <property type="entry name" value="NON-HOMOLOGOUS END JOINING PROTEIN KU"/>
    <property type="match status" value="1"/>
</dbReference>
<evidence type="ECO:0000256" key="1">
    <source>
        <dbReference type="ARBA" id="ARBA00022763"/>
    </source>
</evidence>
<dbReference type="SUPFAM" id="SSF100939">
    <property type="entry name" value="SPOC domain-like"/>
    <property type="match status" value="1"/>
</dbReference>
<keyword evidence="2 5" id="KW-0238">DNA-binding</keyword>
<name>A0A845L8T0_9FIRM</name>
<dbReference type="CDD" id="cd00789">
    <property type="entry name" value="KU_like"/>
    <property type="match status" value="1"/>
</dbReference>
<evidence type="ECO:0000313" key="8">
    <source>
        <dbReference type="EMBL" id="MZP31425.1"/>
    </source>
</evidence>
<dbReference type="EMBL" id="WXEY01000040">
    <property type="protein sequence ID" value="MZP31425.1"/>
    <property type="molecule type" value="Genomic_DNA"/>
</dbReference>
<sequence>MRSIWKGAISFGLVHIPIKMFAATEEKDVRFHLLHKECHNPIQYQKRCPHCDREVTPEEIVKGFEYDKGRYVIVTQEELEGLAPEGSRAIDIQSFVALKDIDPIFFVKTYYLSPDQHGQKAYALLRNALKETDRLALARVILRTKEALVALRVYGKGLAMHTMLYPEEIRSMEPLGDLGEGIEVSAKEQTMAVQLIESLTEPFEPVKWQSEHRERIRRFIDAKVQGQAIVEAPQAPTAGKVIDLMEALKASIQQAKAQQKKEEAPKKERRRKTS</sequence>
<proteinExistence type="inferred from homology"/>
<reference evidence="8 9" key="1">
    <citation type="submission" date="2020-01" db="EMBL/GenBank/DDBJ databases">
        <title>Whole-genome sequence of Heliobacterium undosum DSM 13378.</title>
        <authorList>
            <person name="Kyndt J.A."/>
            <person name="Meyer T.E."/>
        </authorList>
    </citation>
    <scope>NUCLEOTIDE SEQUENCE [LARGE SCALE GENOMIC DNA]</scope>
    <source>
        <strain evidence="8 9">DSM 13378</strain>
    </source>
</reference>
<evidence type="ECO:0000256" key="4">
    <source>
        <dbReference type="ARBA" id="ARBA00023204"/>
    </source>
</evidence>
<feature type="domain" description="Ku" evidence="7">
    <location>
        <begin position="52"/>
        <end position="180"/>
    </location>
</feature>
<dbReference type="InterPro" id="IPR006164">
    <property type="entry name" value="DNA_bd_Ku70/Ku80"/>
</dbReference>
<comment type="caution">
    <text evidence="8">The sequence shown here is derived from an EMBL/GenBank/DDBJ whole genome shotgun (WGS) entry which is preliminary data.</text>
</comment>
<comment type="subunit">
    <text evidence="5">Homodimer. Interacts with LigD.</text>
</comment>
<dbReference type="GO" id="GO:0006310">
    <property type="term" value="P:DNA recombination"/>
    <property type="evidence" value="ECO:0007669"/>
    <property type="project" value="UniProtKB-KW"/>
</dbReference>
<dbReference type="Proteomes" id="UP000463470">
    <property type="component" value="Unassembled WGS sequence"/>
</dbReference>
<comment type="function">
    <text evidence="5">With LigD forms a non-homologous end joining (NHEJ) DNA repair enzyme, which repairs dsDNA breaks with reduced fidelity. Binds linear dsDNA with 5'- and 3'- overhangs but not closed circular dsDNA nor ssDNA. Recruits and stimulates the ligase activity of LigD.</text>
</comment>
<evidence type="ECO:0000256" key="2">
    <source>
        <dbReference type="ARBA" id="ARBA00023125"/>
    </source>
</evidence>
<keyword evidence="4 5" id="KW-0234">DNA repair</keyword>
<accession>A0A845L8T0</accession>